<dbReference type="AlphaFoldDB" id="A0A2A9MHA0"/>
<keyword evidence="6" id="KW-0498">Mitosis</keyword>
<evidence type="ECO:0000259" key="13">
    <source>
        <dbReference type="PROSITE" id="PS51230"/>
    </source>
</evidence>
<name>A0A2A9MHA0_BESBE</name>
<dbReference type="VEuPathDB" id="ToxoDB:BESB_059200"/>
<evidence type="ECO:0000256" key="9">
    <source>
        <dbReference type="PROSITE-ProRule" id="PRU00576"/>
    </source>
</evidence>
<dbReference type="InterPro" id="IPR027328">
    <property type="entry name" value="MAPRE"/>
</dbReference>
<dbReference type="SUPFAM" id="SSF140612">
    <property type="entry name" value="EB1 dimerisation domain-like"/>
    <property type="match status" value="1"/>
</dbReference>
<dbReference type="RefSeq" id="XP_029219042.1">
    <property type="nucleotide sequence ID" value="XM_029364334.1"/>
</dbReference>
<feature type="domain" description="EB1 C-terminal" evidence="13">
    <location>
        <begin position="274"/>
        <end position="344"/>
    </location>
</feature>
<evidence type="ECO:0000256" key="1">
    <source>
        <dbReference type="ARBA" id="ARBA00004245"/>
    </source>
</evidence>
<keyword evidence="3" id="KW-0963">Cytoplasm</keyword>
<dbReference type="Gene3D" id="1.10.418.10">
    <property type="entry name" value="Calponin-like domain"/>
    <property type="match status" value="1"/>
</dbReference>
<dbReference type="InterPro" id="IPR001715">
    <property type="entry name" value="CH_dom"/>
</dbReference>
<evidence type="ECO:0000256" key="6">
    <source>
        <dbReference type="ARBA" id="ARBA00022776"/>
    </source>
</evidence>
<evidence type="ECO:0000313" key="14">
    <source>
        <dbReference type="EMBL" id="PFH35033.1"/>
    </source>
</evidence>
<dbReference type="GO" id="GO:0008017">
    <property type="term" value="F:microtubule binding"/>
    <property type="evidence" value="ECO:0007669"/>
    <property type="project" value="InterPro"/>
</dbReference>
<feature type="compositionally biased region" description="Basic and acidic residues" evidence="11">
    <location>
        <begin position="357"/>
        <end position="379"/>
    </location>
</feature>
<keyword evidence="4" id="KW-0132">Cell division</keyword>
<feature type="domain" description="Calponin-homology (CH)" evidence="12">
    <location>
        <begin position="27"/>
        <end position="131"/>
    </location>
</feature>
<dbReference type="InterPro" id="IPR004953">
    <property type="entry name" value="EB1_C"/>
</dbReference>
<feature type="region of interest" description="Disordered" evidence="11">
    <location>
        <begin position="205"/>
        <end position="248"/>
    </location>
</feature>
<evidence type="ECO:0000256" key="11">
    <source>
        <dbReference type="SAM" id="MobiDB-lite"/>
    </source>
</evidence>
<dbReference type="InterPro" id="IPR036872">
    <property type="entry name" value="CH_dom_sf"/>
</dbReference>
<dbReference type="PANTHER" id="PTHR10623">
    <property type="entry name" value="MICROTUBULE-ASSOCIATED PROTEIN RP/EB FAMILY MEMBER"/>
    <property type="match status" value="1"/>
</dbReference>
<sequence>MALTHASSGSFRDVDPSSVGMMEGAFFVSRTELLDWVNTTFNLSLTKIEQGASGAVYLQIVDGLFGGGAKVPMAKVKWNCKFDYEFIQNYKLLQSVFNKQGIKKHIEVDKLIKGKYQDNLEFLQWLKAFYDRQAAQFRSSDKPYNAFERRKLSGTTFPEWAQPQASAASGALSGAKETVPSAQGSSVSSSCSSPSPVLLASLATSHTPQSFPAEKRRAGASSSASASRQSSTPSKTSGRLASASAGDLPASEEAAASLGFSGRCASTSSRAPGASRELEAEIARLRSRLESLETEADQARLERDFYFQKLRRIELMCCSSSGVEALSVKDVLAVLYATDEDIDEEGDAREDAFEEALDARDEVEDDKRRRGAPSDDARIKARKHAAAHTRDCDRSTAASPALREEDSEGDLSARLRSVEALAPMFQ</sequence>
<dbReference type="Pfam" id="PF00307">
    <property type="entry name" value="CH"/>
    <property type="match status" value="1"/>
</dbReference>
<evidence type="ECO:0000256" key="2">
    <source>
        <dbReference type="ARBA" id="ARBA00010729"/>
    </source>
</evidence>
<proteinExistence type="inferred from homology"/>
<evidence type="ECO:0000259" key="12">
    <source>
        <dbReference type="PROSITE" id="PS50021"/>
    </source>
</evidence>
<evidence type="ECO:0000256" key="5">
    <source>
        <dbReference type="ARBA" id="ARBA00022701"/>
    </source>
</evidence>
<dbReference type="STRING" id="94643.A0A2A9MHA0"/>
<keyword evidence="15" id="KW-1185">Reference proteome</keyword>
<gene>
    <name evidence="14" type="ORF">BESB_059200</name>
</gene>
<evidence type="ECO:0000256" key="7">
    <source>
        <dbReference type="ARBA" id="ARBA00023212"/>
    </source>
</evidence>
<feature type="coiled-coil region" evidence="10">
    <location>
        <begin position="275"/>
        <end position="309"/>
    </location>
</feature>
<evidence type="ECO:0000256" key="8">
    <source>
        <dbReference type="ARBA" id="ARBA00023306"/>
    </source>
</evidence>
<evidence type="ECO:0000256" key="10">
    <source>
        <dbReference type="SAM" id="Coils"/>
    </source>
</evidence>
<evidence type="ECO:0000256" key="4">
    <source>
        <dbReference type="ARBA" id="ARBA00022618"/>
    </source>
</evidence>
<evidence type="ECO:0000256" key="3">
    <source>
        <dbReference type="ARBA" id="ARBA00022490"/>
    </source>
</evidence>
<dbReference type="KEGG" id="bbes:BESB_059200"/>
<dbReference type="Gene3D" id="1.20.5.1430">
    <property type="match status" value="1"/>
</dbReference>
<protein>
    <submittedName>
        <fullName evidence="14">Putative microtubule-associated protein RP/EB family</fullName>
    </submittedName>
</protein>
<accession>A0A2A9MHA0</accession>
<dbReference type="SUPFAM" id="SSF47576">
    <property type="entry name" value="Calponin-homology domain, CH-domain"/>
    <property type="match status" value="1"/>
</dbReference>
<dbReference type="GeneID" id="40310848"/>
<dbReference type="GO" id="GO:0005874">
    <property type="term" value="C:microtubule"/>
    <property type="evidence" value="ECO:0007669"/>
    <property type="project" value="UniProtKB-KW"/>
</dbReference>
<evidence type="ECO:0000313" key="15">
    <source>
        <dbReference type="Proteomes" id="UP000224006"/>
    </source>
</evidence>
<dbReference type="EMBL" id="NWUJ01000005">
    <property type="protein sequence ID" value="PFH35033.1"/>
    <property type="molecule type" value="Genomic_DNA"/>
</dbReference>
<keyword evidence="10" id="KW-0175">Coiled coil</keyword>
<keyword evidence="7" id="KW-0206">Cytoskeleton</keyword>
<feature type="compositionally biased region" description="Low complexity" evidence="11">
    <location>
        <begin position="219"/>
        <end position="238"/>
    </location>
</feature>
<dbReference type="Proteomes" id="UP000224006">
    <property type="component" value="Chromosome V"/>
</dbReference>
<organism evidence="14 15">
    <name type="scientific">Besnoitia besnoiti</name>
    <name type="common">Apicomplexan protozoan</name>
    <dbReference type="NCBI Taxonomy" id="94643"/>
    <lineage>
        <taxon>Eukaryota</taxon>
        <taxon>Sar</taxon>
        <taxon>Alveolata</taxon>
        <taxon>Apicomplexa</taxon>
        <taxon>Conoidasida</taxon>
        <taxon>Coccidia</taxon>
        <taxon>Eucoccidiorida</taxon>
        <taxon>Eimeriorina</taxon>
        <taxon>Sarcocystidae</taxon>
        <taxon>Besnoitia</taxon>
    </lineage>
</organism>
<dbReference type="OrthoDB" id="2119228at2759"/>
<dbReference type="GO" id="GO:0051301">
    <property type="term" value="P:cell division"/>
    <property type="evidence" value="ECO:0007669"/>
    <property type="project" value="UniProtKB-KW"/>
</dbReference>
<dbReference type="Pfam" id="PF03271">
    <property type="entry name" value="EB1"/>
    <property type="match status" value="1"/>
</dbReference>
<dbReference type="FunFam" id="1.10.418.10:FF:000028">
    <property type="entry name" value="RP/EB family microtubule-associated protein"/>
    <property type="match status" value="1"/>
</dbReference>
<dbReference type="InterPro" id="IPR036133">
    <property type="entry name" value="EB1_C_sf"/>
</dbReference>
<comment type="similarity">
    <text evidence="2">Belongs to the MAPRE family.</text>
</comment>
<feature type="region of interest" description="Disordered" evidence="11">
    <location>
        <begin position="168"/>
        <end position="190"/>
    </location>
</feature>
<comment type="caution">
    <text evidence="14">The sequence shown here is derived from an EMBL/GenBank/DDBJ whole genome shotgun (WGS) entry which is preliminary data.</text>
</comment>
<keyword evidence="5 9" id="KW-0493">Microtubule</keyword>
<reference evidence="14 15" key="1">
    <citation type="submission" date="2017-09" db="EMBL/GenBank/DDBJ databases">
        <title>Genome sequencing of Besnoitia besnoiti strain Bb-Ger1.</title>
        <authorList>
            <person name="Schares G."/>
            <person name="Venepally P."/>
            <person name="Lorenzi H.A."/>
        </authorList>
    </citation>
    <scope>NUCLEOTIDE SEQUENCE [LARGE SCALE GENOMIC DNA]</scope>
    <source>
        <strain evidence="14 15">Bb-Ger1</strain>
    </source>
</reference>
<keyword evidence="8" id="KW-0131">Cell cycle</keyword>
<comment type="subcellular location">
    <subcellularLocation>
        <location evidence="1">Cytoplasm</location>
        <location evidence="1">Cytoskeleton</location>
    </subcellularLocation>
</comment>
<feature type="region of interest" description="Disordered" evidence="11">
    <location>
        <begin position="356"/>
        <end position="412"/>
    </location>
</feature>
<dbReference type="PROSITE" id="PS51230">
    <property type="entry name" value="EB1_C"/>
    <property type="match status" value="1"/>
</dbReference>
<dbReference type="PROSITE" id="PS50021">
    <property type="entry name" value="CH"/>
    <property type="match status" value="1"/>
</dbReference>